<keyword evidence="2" id="KW-1185">Reference proteome</keyword>
<name>A0A8I0MZR5_9GAMM</name>
<protein>
    <submittedName>
        <fullName evidence="1">Uncharacterized protein</fullName>
    </submittedName>
</protein>
<dbReference type="AlphaFoldDB" id="A0A8I0MZR5"/>
<evidence type="ECO:0000313" key="2">
    <source>
        <dbReference type="Proteomes" id="UP000660708"/>
    </source>
</evidence>
<evidence type="ECO:0000313" key="1">
    <source>
        <dbReference type="EMBL" id="MBE0348920.1"/>
    </source>
</evidence>
<dbReference type="Pfam" id="PF22098">
    <property type="entry name" value="DUF6942"/>
    <property type="match status" value="1"/>
</dbReference>
<organism evidence="1 2">
    <name type="scientific">Pseudoalteromonas peptidolytica F12-50-A1</name>
    <dbReference type="NCBI Taxonomy" id="1315280"/>
    <lineage>
        <taxon>Bacteria</taxon>
        <taxon>Pseudomonadati</taxon>
        <taxon>Pseudomonadota</taxon>
        <taxon>Gammaproteobacteria</taxon>
        <taxon>Alteromonadales</taxon>
        <taxon>Pseudoalteromonadaceae</taxon>
        <taxon>Pseudoalteromonas</taxon>
    </lineage>
</organism>
<dbReference type="EMBL" id="AQHF01000034">
    <property type="protein sequence ID" value="MBE0348920.1"/>
    <property type="molecule type" value="Genomic_DNA"/>
</dbReference>
<dbReference type="RefSeq" id="WP_147390538.1">
    <property type="nucleotide sequence ID" value="NZ_AQHF01000034.1"/>
</dbReference>
<reference evidence="1 2" key="1">
    <citation type="submission" date="2015-06" db="EMBL/GenBank/DDBJ databases">
        <title>Genome sequence of Pseudoalteromonas peptidolytica.</title>
        <authorList>
            <person name="Xie B.-B."/>
            <person name="Rong J.-C."/>
            <person name="Qin Q.-L."/>
            <person name="Zhang Y.-Z."/>
        </authorList>
    </citation>
    <scope>NUCLEOTIDE SEQUENCE [LARGE SCALE GENOMIC DNA]</scope>
    <source>
        <strain evidence="1 2">F12-50-A1</strain>
    </source>
</reference>
<sequence length="180" mass="20575">MDTTQNKKILTRGFGAKTGHVAFYIEHPPAILSYKNISKIIPLEGGEIDYINNQCGNGWRKIFNVFAKFLFAAQLPDHNITNFPSWQSYRDSALLQASSQEALLFSPPDFSIKSYNWHIIAGRTYAKSLLKDQIFTNSLIWLDDEFAVDTELNLIVSPFLDYRQLSNIKINRLTKIIKGN</sequence>
<accession>A0A8I0MZR5</accession>
<gene>
    <name evidence="1" type="ORF">PPEP_b0782</name>
</gene>
<dbReference type="InterPro" id="IPR054222">
    <property type="entry name" value="DUF6942"/>
</dbReference>
<comment type="caution">
    <text evidence="1">The sequence shown here is derived from an EMBL/GenBank/DDBJ whole genome shotgun (WGS) entry which is preliminary data.</text>
</comment>
<dbReference type="Proteomes" id="UP000660708">
    <property type="component" value="Unassembled WGS sequence"/>
</dbReference>
<proteinExistence type="predicted"/>